<dbReference type="AlphaFoldDB" id="W7TLZ7"/>
<accession>W7TLZ7</accession>
<name>W7TLZ7_9STRA</name>
<evidence type="ECO:0000313" key="1">
    <source>
        <dbReference type="EMBL" id="EWM28120.1"/>
    </source>
</evidence>
<proteinExistence type="predicted"/>
<comment type="caution">
    <text evidence="1">The sequence shown here is derived from an EMBL/GenBank/DDBJ whole genome shotgun (WGS) entry which is preliminary data.</text>
</comment>
<dbReference type="Proteomes" id="UP000019335">
    <property type="component" value="Chromosome 5"/>
</dbReference>
<organism evidence="1 2">
    <name type="scientific">Nannochloropsis gaditana</name>
    <dbReference type="NCBI Taxonomy" id="72520"/>
    <lineage>
        <taxon>Eukaryota</taxon>
        <taxon>Sar</taxon>
        <taxon>Stramenopiles</taxon>
        <taxon>Ochrophyta</taxon>
        <taxon>Eustigmatophyceae</taxon>
        <taxon>Eustigmatales</taxon>
        <taxon>Monodopsidaceae</taxon>
        <taxon>Nannochloropsis</taxon>
    </lineage>
</organism>
<dbReference type="EMBL" id="AZIL01000353">
    <property type="protein sequence ID" value="EWM28120.1"/>
    <property type="molecule type" value="Genomic_DNA"/>
</dbReference>
<gene>
    <name evidence="1" type="ORF">Naga_100036g19</name>
</gene>
<reference evidence="1 2" key="1">
    <citation type="journal article" date="2014" name="Mol. Plant">
        <title>Chromosome Scale Genome Assembly and Transcriptome Profiling of Nannochloropsis gaditana in Nitrogen Depletion.</title>
        <authorList>
            <person name="Corteggiani Carpinelli E."/>
            <person name="Telatin A."/>
            <person name="Vitulo N."/>
            <person name="Forcato C."/>
            <person name="D'Angelo M."/>
            <person name="Schiavon R."/>
            <person name="Vezzi A."/>
            <person name="Giacometti G.M."/>
            <person name="Morosinotto T."/>
            <person name="Valle G."/>
        </authorList>
    </citation>
    <scope>NUCLEOTIDE SEQUENCE [LARGE SCALE GENOMIC DNA]</scope>
    <source>
        <strain evidence="1 2">B-31</strain>
    </source>
</reference>
<evidence type="ECO:0000313" key="2">
    <source>
        <dbReference type="Proteomes" id="UP000019335"/>
    </source>
</evidence>
<sequence length="82" mass="9377">MCRSNGPALMRRWTQGGWLAVCPFLPRARETSRHELCIVRVPAMLGRGSSGEHPEGSVTRQWEGEWPLGNRSRFALRPRTFK</sequence>
<keyword evidence="2" id="KW-1185">Reference proteome</keyword>
<protein>
    <submittedName>
        <fullName evidence="1">Uncharacterized protein</fullName>
    </submittedName>
</protein>